<evidence type="ECO:0000256" key="4">
    <source>
        <dbReference type="ARBA" id="ARBA00023267"/>
    </source>
</evidence>
<keyword evidence="2" id="KW-0547">Nucleotide-binding</keyword>
<dbReference type="Gene3D" id="3.30.930.10">
    <property type="entry name" value="Bira Bifunctional Protein, Domain 2"/>
    <property type="match status" value="1"/>
</dbReference>
<dbReference type="GO" id="GO:0005737">
    <property type="term" value="C:cytoplasm"/>
    <property type="evidence" value="ECO:0007669"/>
    <property type="project" value="TreeGrafter"/>
</dbReference>
<dbReference type="EC" id="6.3.4.15" evidence="5"/>
<comment type="caution">
    <text evidence="8">The sequence shown here is derived from an EMBL/GenBank/DDBJ whole genome shotgun (WGS) entry which is preliminary data.</text>
</comment>
<dbReference type="Pfam" id="PF03099">
    <property type="entry name" value="BPL_LplA_LipB"/>
    <property type="match status" value="1"/>
</dbReference>
<dbReference type="SUPFAM" id="SSF50037">
    <property type="entry name" value="C-terminal domain of transcriptional repressors"/>
    <property type="match status" value="1"/>
</dbReference>
<evidence type="ECO:0000256" key="2">
    <source>
        <dbReference type="ARBA" id="ARBA00022741"/>
    </source>
</evidence>
<evidence type="ECO:0000256" key="6">
    <source>
        <dbReference type="ARBA" id="ARBA00047846"/>
    </source>
</evidence>
<dbReference type="Pfam" id="PF02237">
    <property type="entry name" value="BPL_C"/>
    <property type="match status" value="1"/>
</dbReference>
<reference evidence="8 9" key="1">
    <citation type="submission" date="2019-03" db="EMBL/GenBank/DDBJ databases">
        <title>Freshwater and sediment microbial communities from various areas in North America, analyzing microbe dynamics in response to fracking.</title>
        <authorList>
            <person name="Lamendella R."/>
        </authorList>
    </citation>
    <scope>NUCLEOTIDE SEQUENCE [LARGE SCALE GENOMIC DNA]</scope>
    <source>
        <strain evidence="8 9">175.2</strain>
    </source>
</reference>
<evidence type="ECO:0000256" key="3">
    <source>
        <dbReference type="ARBA" id="ARBA00022840"/>
    </source>
</evidence>
<proteinExistence type="predicted"/>
<dbReference type="PANTHER" id="PTHR12835:SF5">
    <property type="entry name" value="BIOTIN--PROTEIN LIGASE"/>
    <property type="match status" value="1"/>
</dbReference>
<dbReference type="InterPro" id="IPR045864">
    <property type="entry name" value="aa-tRNA-synth_II/BPL/LPL"/>
</dbReference>
<dbReference type="PANTHER" id="PTHR12835">
    <property type="entry name" value="BIOTIN PROTEIN LIGASE"/>
    <property type="match status" value="1"/>
</dbReference>
<dbReference type="GO" id="GO:0005524">
    <property type="term" value="F:ATP binding"/>
    <property type="evidence" value="ECO:0007669"/>
    <property type="project" value="UniProtKB-KW"/>
</dbReference>
<feature type="domain" description="BPL/LPL catalytic" evidence="7">
    <location>
        <begin position="1"/>
        <end position="130"/>
    </location>
</feature>
<dbReference type="InterPro" id="IPR003142">
    <property type="entry name" value="BPL_C"/>
</dbReference>
<dbReference type="Gene3D" id="2.30.30.100">
    <property type="match status" value="1"/>
</dbReference>
<dbReference type="EMBL" id="SMAR01000028">
    <property type="protein sequence ID" value="TCT35210.1"/>
    <property type="molecule type" value="Genomic_DNA"/>
</dbReference>
<dbReference type="GO" id="GO:0004077">
    <property type="term" value="F:biotin--[biotin carboxyl-carrier protein] ligase activity"/>
    <property type="evidence" value="ECO:0007669"/>
    <property type="project" value="UniProtKB-EC"/>
</dbReference>
<evidence type="ECO:0000259" key="7">
    <source>
        <dbReference type="PROSITE" id="PS51733"/>
    </source>
</evidence>
<evidence type="ECO:0000256" key="1">
    <source>
        <dbReference type="ARBA" id="ARBA00022598"/>
    </source>
</evidence>
<evidence type="ECO:0000313" key="9">
    <source>
        <dbReference type="Proteomes" id="UP000295097"/>
    </source>
</evidence>
<keyword evidence="4" id="KW-0092">Biotin</keyword>
<dbReference type="InterPro" id="IPR008988">
    <property type="entry name" value="Transcriptional_repressor_C"/>
</dbReference>
<dbReference type="AlphaFoldDB" id="A0A4R3NL92"/>
<sequence>MSERGNLYASLLLIDPAVQSQTGSLPLVAANAVERAIAASLPGLTRITSIKWPNDVLIEGRKVSGILLEAERLADGRLAVVIGIGVNVSICPDSAPYPVARLSDYAAGADASMLFARLFETMSEELAIWDKGAGVSHTVERWRRAAHGIGERITVNLPNAQVRGRFSGIDDDGMLRLETDEGTRMFAAGDVFFDN</sequence>
<dbReference type="Proteomes" id="UP000295097">
    <property type="component" value="Unassembled WGS sequence"/>
</dbReference>
<organism evidence="8 9">
    <name type="scientific">Martelella mediterranea</name>
    <dbReference type="NCBI Taxonomy" id="293089"/>
    <lineage>
        <taxon>Bacteria</taxon>
        <taxon>Pseudomonadati</taxon>
        <taxon>Pseudomonadota</taxon>
        <taxon>Alphaproteobacteria</taxon>
        <taxon>Hyphomicrobiales</taxon>
        <taxon>Aurantimonadaceae</taxon>
        <taxon>Martelella</taxon>
    </lineage>
</organism>
<dbReference type="InterPro" id="IPR004408">
    <property type="entry name" value="Biotin_CoA_COase_ligase"/>
</dbReference>
<dbReference type="PROSITE" id="PS51733">
    <property type="entry name" value="BPL_LPL_CATALYTIC"/>
    <property type="match status" value="1"/>
</dbReference>
<keyword evidence="9" id="KW-1185">Reference proteome</keyword>
<dbReference type="SUPFAM" id="SSF55681">
    <property type="entry name" value="Class II aaRS and biotin synthetases"/>
    <property type="match status" value="1"/>
</dbReference>
<keyword evidence="1 8" id="KW-0436">Ligase</keyword>
<keyword evidence="3" id="KW-0067">ATP-binding</keyword>
<dbReference type="InterPro" id="IPR004143">
    <property type="entry name" value="BPL_LPL_catalytic"/>
</dbReference>
<name>A0A4R3NL92_9HYPH</name>
<evidence type="ECO:0000256" key="5">
    <source>
        <dbReference type="ARBA" id="ARBA00024227"/>
    </source>
</evidence>
<dbReference type="NCBIfam" id="TIGR00121">
    <property type="entry name" value="birA_ligase"/>
    <property type="match status" value="1"/>
</dbReference>
<evidence type="ECO:0000313" key="8">
    <source>
        <dbReference type="EMBL" id="TCT35210.1"/>
    </source>
</evidence>
<gene>
    <name evidence="8" type="ORF">EDC90_102835</name>
</gene>
<comment type="catalytic activity">
    <reaction evidence="6">
        <text>biotin + L-lysyl-[protein] + ATP = N(6)-biotinyl-L-lysyl-[protein] + AMP + diphosphate + H(+)</text>
        <dbReference type="Rhea" id="RHEA:11756"/>
        <dbReference type="Rhea" id="RHEA-COMP:9752"/>
        <dbReference type="Rhea" id="RHEA-COMP:10505"/>
        <dbReference type="ChEBI" id="CHEBI:15378"/>
        <dbReference type="ChEBI" id="CHEBI:29969"/>
        <dbReference type="ChEBI" id="CHEBI:30616"/>
        <dbReference type="ChEBI" id="CHEBI:33019"/>
        <dbReference type="ChEBI" id="CHEBI:57586"/>
        <dbReference type="ChEBI" id="CHEBI:83144"/>
        <dbReference type="ChEBI" id="CHEBI:456215"/>
        <dbReference type="EC" id="6.3.4.15"/>
    </reaction>
</comment>
<protein>
    <recommendedName>
        <fullName evidence="5">biotin--[biotin carboxyl-carrier protein] ligase</fullName>
        <ecNumber evidence="5">6.3.4.15</ecNumber>
    </recommendedName>
</protein>
<accession>A0A4R3NL92</accession>